<proteinExistence type="predicted"/>
<reference evidence="1" key="1">
    <citation type="journal article" date="2022" name="Cell">
        <title>Design, construction, and in vivo augmentation of a complex gut microbiome.</title>
        <authorList>
            <person name="Cheng A.G."/>
            <person name="Ho P.Y."/>
            <person name="Aranda-Diaz A."/>
            <person name="Jain S."/>
            <person name="Yu F.B."/>
            <person name="Meng X."/>
            <person name="Wang M."/>
            <person name="Iakiviak M."/>
            <person name="Nagashima K."/>
            <person name="Zhao A."/>
            <person name="Murugkar P."/>
            <person name="Patil A."/>
            <person name="Atabakhsh K."/>
            <person name="Weakley A."/>
            <person name="Yan J."/>
            <person name="Brumbaugh A.R."/>
            <person name="Higginbottom S."/>
            <person name="Dimas A."/>
            <person name="Shiver A.L."/>
            <person name="Deutschbauer A."/>
            <person name="Neff N."/>
            <person name="Sonnenburg J.L."/>
            <person name="Huang K.C."/>
            <person name="Fischbach M.A."/>
        </authorList>
    </citation>
    <scope>NUCLEOTIDE SEQUENCE</scope>
    <source>
        <strain evidence="1">DSM 19829</strain>
    </source>
</reference>
<name>A0ABY5VM02_9FIRM</name>
<gene>
    <name evidence="1" type="ORF">NQ502_07375</name>
</gene>
<evidence type="ECO:0000313" key="1">
    <source>
        <dbReference type="EMBL" id="UWP60845.1"/>
    </source>
</evidence>
<dbReference type="Proteomes" id="UP001060164">
    <property type="component" value="Chromosome"/>
</dbReference>
<organism evidence="1 2">
    <name type="scientific">Ruminococcus gauvreauii</name>
    <dbReference type="NCBI Taxonomy" id="438033"/>
    <lineage>
        <taxon>Bacteria</taxon>
        <taxon>Bacillati</taxon>
        <taxon>Bacillota</taxon>
        <taxon>Clostridia</taxon>
        <taxon>Eubacteriales</taxon>
        <taxon>Oscillospiraceae</taxon>
        <taxon>Ruminococcus</taxon>
    </lineage>
</organism>
<dbReference type="RefSeq" id="WP_028527547.1">
    <property type="nucleotide sequence ID" value="NZ_CABLBR010000003.1"/>
</dbReference>
<dbReference type="EMBL" id="CP102290">
    <property type="protein sequence ID" value="UWP60845.1"/>
    <property type="molecule type" value="Genomic_DNA"/>
</dbReference>
<keyword evidence="2" id="KW-1185">Reference proteome</keyword>
<evidence type="ECO:0000313" key="2">
    <source>
        <dbReference type="Proteomes" id="UP001060164"/>
    </source>
</evidence>
<sequence>MEKDRLLKLVEAYQEHFKQYNRPDYNETEVRNDFVNPFFEILGWDVQNKKNLPQHLREVKHEASVFVEENGKQVKKKPDYEFHVGSTPYFFLETKNLM</sequence>
<accession>A0ABY5VM02</accession>
<protein>
    <submittedName>
        <fullName evidence="1">Uncharacterized protein</fullName>
    </submittedName>
</protein>